<feature type="region of interest" description="Disordered" evidence="6">
    <location>
        <begin position="293"/>
        <end position="337"/>
    </location>
</feature>
<evidence type="ECO:0000313" key="10">
    <source>
        <dbReference type="Proteomes" id="UP001147695"/>
    </source>
</evidence>
<dbReference type="Proteomes" id="UP001147695">
    <property type="component" value="Unassembled WGS sequence"/>
</dbReference>
<name>A0A9W9R0T7_PENBR</name>
<keyword evidence="4 7" id="KW-0472">Membrane</keyword>
<feature type="domain" description="Rhodopsin" evidence="8">
    <location>
        <begin position="11"/>
        <end position="250"/>
    </location>
</feature>
<dbReference type="PANTHER" id="PTHR33048">
    <property type="entry name" value="PTH11-LIKE INTEGRAL MEMBRANE PROTEIN (AFU_ORTHOLOGUE AFUA_5G11245)"/>
    <property type="match status" value="1"/>
</dbReference>
<keyword evidence="2 7" id="KW-0812">Transmembrane</keyword>
<feature type="transmembrane region" description="Helical" evidence="7">
    <location>
        <begin position="74"/>
        <end position="98"/>
    </location>
</feature>
<evidence type="ECO:0000256" key="1">
    <source>
        <dbReference type="ARBA" id="ARBA00004141"/>
    </source>
</evidence>
<keyword evidence="3 7" id="KW-1133">Transmembrane helix</keyword>
<reference evidence="9" key="1">
    <citation type="submission" date="2022-12" db="EMBL/GenBank/DDBJ databases">
        <authorList>
            <person name="Petersen C."/>
        </authorList>
    </citation>
    <scope>NUCLEOTIDE SEQUENCE</scope>
    <source>
        <strain evidence="9">IBT 35673</strain>
    </source>
</reference>
<evidence type="ECO:0000313" key="9">
    <source>
        <dbReference type="EMBL" id="KAJ5351601.1"/>
    </source>
</evidence>
<dbReference type="Pfam" id="PF20684">
    <property type="entry name" value="Fung_rhodopsin"/>
    <property type="match status" value="1"/>
</dbReference>
<evidence type="ECO:0000256" key="5">
    <source>
        <dbReference type="ARBA" id="ARBA00038359"/>
    </source>
</evidence>
<dbReference type="AlphaFoldDB" id="A0A9W9R0T7"/>
<feature type="transmembrane region" description="Helical" evidence="7">
    <location>
        <begin position="28"/>
        <end position="54"/>
    </location>
</feature>
<evidence type="ECO:0000259" key="8">
    <source>
        <dbReference type="Pfam" id="PF20684"/>
    </source>
</evidence>
<dbReference type="EMBL" id="JAPZBQ010000001">
    <property type="protein sequence ID" value="KAJ5351601.1"/>
    <property type="molecule type" value="Genomic_DNA"/>
</dbReference>
<feature type="transmembrane region" description="Helical" evidence="7">
    <location>
        <begin position="190"/>
        <end position="209"/>
    </location>
</feature>
<sequence length="337" mass="37800">MLVIGIIAVALRIVSMRTRRRGVKLHDYLVFTSMLMLAGYVIDMVVGAIIAGYGGHTLKMMIKRPSELKMALKIFWSSEWIWATATVCFRLAILLLYIEVFPGNKTFARCAAGVGGLVLLYWVATVFTLALGCRPVQYNWNRKIPGSCGDIRKIQLGSAGFNMVMDLLVVLLPLPVIWRLQMSSRKKIGVSVSFAIGIFTAAINLARIVQTKMCPSDDPIWCVRDSSLLMMAEMTAGIWVACVPTLGPLVFRRKKIFTRQHNLPTIGSARMRPRRPKKLDSLLITLDHSKDDTERTDEWNTESVTRPDAKSLDTRELSQEFEPSADMHLQPPETSNV</sequence>
<proteinExistence type="inferred from homology"/>
<evidence type="ECO:0000256" key="4">
    <source>
        <dbReference type="ARBA" id="ARBA00023136"/>
    </source>
</evidence>
<evidence type="ECO:0000256" key="2">
    <source>
        <dbReference type="ARBA" id="ARBA00022692"/>
    </source>
</evidence>
<gene>
    <name evidence="9" type="ORF">N7452_000575</name>
</gene>
<accession>A0A9W9R0T7</accession>
<evidence type="ECO:0000256" key="3">
    <source>
        <dbReference type="ARBA" id="ARBA00022989"/>
    </source>
</evidence>
<feature type="transmembrane region" description="Helical" evidence="7">
    <location>
        <begin position="110"/>
        <end position="131"/>
    </location>
</feature>
<evidence type="ECO:0000256" key="6">
    <source>
        <dbReference type="SAM" id="MobiDB-lite"/>
    </source>
</evidence>
<dbReference type="InterPro" id="IPR052337">
    <property type="entry name" value="SAT4-like"/>
</dbReference>
<feature type="transmembrane region" description="Helical" evidence="7">
    <location>
        <begin position="229"/>
        <end position="251"/>
    </location>
</feature>
<feature type="transmembrane region" description="Helical" evidence="7">
    <location>
        <begin position="159"/>
        <end position="178"/>
    </location>
</feature>
<comment type="caution">
    <text evidence="9">The sequence shown here is derived from an EMBL/GenBank/DDBJ whole genome shotgun (WGS) entry which is preliminary data.</text>
</comment>
<feature type="compositionally biased region" description="Basic and acidic residues" evidence="6">
    <location>
        <begin position="305"/>
        <end position="318"/>
    </location>
</feature>
<dbReference type="PANTHER" id="PTHR33048:SF47">
    <property type="entry name" value="INTEGRAL MEMBRANE PROTEIN-RELATED"/>
    <property type="match status" value="1"/>
</dbReference>
<reference evidence="9" key="2">
    <citation type="journal article" date="2023" name="IMA Fungus">
        <title>Comparative genomic study of the Penicillium genus elucidates a diverse pangenome and 15 lateral gene transfer events.</title>
        <authorList>
            <person name="Petersen C."/>
            <person name="Sorensen T."/>
            <person name="Nielsen M.R."/>
            <person name="Sondergaard T.E."/>
            <person name="Sorensen J.L."/>
            <person name="Fitzpatrick D.A."/>
            <person name="Frisvad J.C."/>
            <person name="Nielsen K.L."/>
        </authorList>
    </citation>
    <scope>NUCLEOTIDE SEQUENCE</scope>
    <source>
        <strain evidence="9">IBT 35673</strain>
    </source>
</reference>
<evidence type="ECO:0000256" key="7">
    <source>
        <dbReference type="SAM" id="Phobius"/>
    </source>
</evidence>
<protein>
    <recommendedName>
        <fullName evidence="8">Rhodopsin domain-containing protein</fullName>
    </recommendedName>
</protein>
<dbReference type="GO" id="GO:0016020">
    <property type="term" value="C:membrane"/>
    <property type="evidence" value="ECO:0007669"/>
    <property type="project" value="UniProtKB-SubCell"/>
</dbReference>
<dbReference type="InterPro" id="IPR049326">
    <property type="entry name" value="Rhodopsin_dom_fungi"/>
</dbReference>
<organism evidence="9 10">
    <name type="scientific">Penicillium brevicompactum</name>
    <dbReference type="NCBI Taxonomy" id="5074"/>
    <lineage>
        <taxon>Eukaryota</taxon>
        <taxon>Fungi</taxon>
        <taxon>Dikarya</taxon>
        <taxon>Ascomycota</taxon>
        <taxon>Pezizomycotina</taxon>
        <taxon>Eurotiomycetes</taxon>
        <taxon>Eurotiomycetidae</taxon>
        <taxon>Eurotiales</taxon>
        <taxon>Aspergillaceae</taxon>
        <taxon>Penicillium</taxon>
    </lineage>
</organism>
<comment type="similarity">
    <text evidence="5">Belongs to the SAT4 family.</text>
</comment>
<comment type="subcellular location">
    <subcellularLocation>
        <location evidence="1">Membrane</location>
        <topology evidence="1">Multi-pass membrane protein</topology>
    </subcellularLocation>
</comment>